<dbReference type="AlphaFoldDB" id="A0A7D9I584"/>
<name>A0A7D9I584_PARCT</name>
<proteinExistence type="predicted"/>
<protein>
    <submittedName>
        <fullName evidence="1">Uncharacterized protein</fullName>
    </submittedName>
</protein>
<feature type="non-terminal residue" evidence="1">
    <location>
        <position position="747"/>
    </location>
</feature>
<accession>A0A7D9I584</accession>
<reference evidence="1" key="1">
    <citation type="submission" date="2020-04" db="EMBL/GenBank/DDBJ databases">
        <authorList>
            <person name="Alioto T."/>
            <person name="Alioto T."/>
            <person name="Gomez Garrido J."/>
        </authorList>
    </citation>
    <scope>NUCLEOTIDE SEQUENCE</scope>
    <source>
        <strain evidence="1">A484AB</strain>
    </source>
</reference>
<dbReference type="Proteomes" id="UP001152795">
    <property type="component" value="Unassembled WGS sequence"/>
</dbReference>
<keyword evidence="2" id="KW-1185">Reference proteome</keyword>
<sequence length="747" mass="83949">DSMGGNFSKVLDNVEMRRCPIKQDPDSPYSALPLDISEDELSEELSTADESQQYYQDNDNLPVFRKGLTYGLSTKEIISSLKTLDVNDKCVSKVVPTCVSHNVAFVVDVSSKFVGHVKNLLSDDMGAWNQTGTKTVNYKYNSGDFKVVTNFRQGEENVYKVVKWYYRNNSSKDLSRIVCHMSELKTKTLHSLVYVQYKFDGDEHEVHVDPHGNSKKTSAPYYRTMETTKERLKTITHNSKPSATIFIDLEEAGGLSNVKSSGEIARNVRQAKHYRASGSSTSTASHGSTSDPLLEAIDSCKSGIKDKNKFVREVIAAPEFCILLASDQQLKDVERFCCNPESFSVLGVDPTFNFGDYNLTVSTYRHLLLKTDKGINPVRIGPVLIHQRKTLASYVNLPFSMIKHNPRLSGVLVTGSDGEKPLKDALNIGFSSAVHLLCDIHMEDNVRAKLSNLNMPKDVINQYMTDIFGRRLENQQLKGLVDCSSANELMESYRNLKELWVTRHTCGKEFASYFEKNKLDLIKETMTQDIRSMAGLGFPPDVYNQNANECINSVLKRDTPKDKKRMTIGEFINHCRYLQMRQRSQEELAMIGRGELKVSEEYSDLCCEDVKFFRKSEDQKRAAHSKFFNADVRPTSLSGLLDAESRNEDRTLLSVLPENSTILSVPYPIVKEIFRSGARLLSANNSIVSTPGSSDASSTLPIRQTRANRSVLNVCLQETRLAVAYVNVTNTVFDILVFTCCCSRGTQ</sequence>
<evidence type="ECO:0000313" key="2">
    <source>
        <dbReference type="Proteomes" id="UP001152795"/>
    </source>
</evidence>
<gene>
    <name evidence="1" type="ORF">PACLA_8A050858</name>
</gene>
<comment type="caution">
    <text evidence="1">The sequence shown here is derived from an EMBL/GenBank/DDBJ whole genome shotgun (WGS) entry which is preliminary data.</text>
</comment>
<organism evidence="1 2">
    <name type="scientific">Paramuricea clavata</name>
    <name type="common">Red gorgonian</name>
    <name type="synonym">Violescent sea-whip</name>
    <dbReference type="NCBI Taxonomy" id="317549"/>
    <lineage>
        <taxon>Eukaryota</taxon>
        <taxon>Metazoa</taxon>
        <taxon>Cnidaria</taxon>
        <taxon>Anthozoa</taxon>
        <taxon>Octocorallia</taxon>
        <taxon>Malacalcyonacea</taxon>
        <taxon>Plexauridae</taxon>
        <taxon>Paramuricea</taxon>
    </lineage>
</organism>
<dbReference type="OrthoDB" id="5987462at2759"/>
<dbReference type="EMBL" id="CACRXK020003422">
    <property type="protein sequence ID" value="CAB3998728.1"/>
    <property type="molecule type" value="Genomic_DNA"/>
</dbReference>
<evidence type="ECO:0000313" key="1">
    <source>
        <dbReference type="EMBL" id="CAB3998728.1"/>
    </source>
</evidence>